<evidence type="ECO:0000256" key="1">
    <source>
        <dbReference type="SAM" id="Phobius"/>
    </source>
</evidence>
<proteinExistence type="predicted"/>
<keyword evidence="3" id="KW-1185">Reference proteome</keyword>
<evidence type="ECO:0000313" key="3">
    <source>
        <dbReference type="Proteomes" id="UP001172743"/>
    </source>
</evidence>
<feature type="transmembrane region" description="Helical" evidence="1">
    <location>
        <begin position="59"/>
        <end position="84"/>
    </location>
</feature>
<name>A0ABT8GKH7_9BACL</name>
<dbReference type="EMBL" id="JAUHTQ010000001">
    <property type="protein sequence ID" value="MDN4491910.1"/>
    <property type="molecule type" value="Genomic_DNA"/>
</dbReference>
<keyword evidence="1" id="KW-1133">Transmembrane helix</keyword>
<evidence type="ECO:0000313" key="2">
    <source>
        <dbReference type="EMBL" id="MDN4491910.1"/>
    </source>
</evidence>
<dbReference type="RefSeq" id="WP_301136029.1">
    <property type="nucleotide sequence ID" value="NZ_JAUHTQ010000001.1"/>
</dbReference>
<sequence length="90" mass="9934">MPIAITILVLAIILTVYIGRNKEKKKKLVTWGVATIVAIAPLISWIAGILFGMDEGDGFIGFTVMVYSFILLEVIGFALVYLGIFKRMVK</sequence>
<gene>
    <name evidence="2" type="ORF">QYB95_00035</name>
</gene>
<comment type="caution">
    <text evidence="2">The sequence shown here is derived from an EMBL/GenBank/DDBJ whole genome shotgun (WGS) entry which is preliminary data.</text>
</comment>
<keyword evidence="1" id="KW-0812">Transmembrane</keyword>
<accession>A0ABT8GKH7</accession>
<feature type="transmembrane region" description="Helical" evidence="1">
    <location>
        <begin position="28"/>
        <end position="53"/>
    </location>
</feature>
<reference evidence="2" key="1">
    <citation type="submission" date="2023-07" db="EMBL/GenBank/DDBJ databases">
        <title>Ureibacillus sp. isolated from freshwater well.</title>
        <authorList>
            <person name="Kirdat K."/>
            <person name="Bhatt A."/>
            <person name="Teware R."/>
            <person name="Bhavsar Y."/>
            <person name="Yadav A."/>
        </authorList>
    </citation>
    <scope>NUCLEOTIDE SEQUENCE</scope>
    <source>
        <strain evidence="2">BA0131</strain>
    </source>
</reference>
<organism evidence="2 3">
    <name type="scientific">Ureibacillus aquaedulcis</name>
    <dbReference type="NCBI Taxonomy" id="3058421"/>
    <lineage>
        <taxon>Bacteria</taxon>
        <taxon>Bacillati</taxon>
        <taxon>Bacillota</taxon>
        <taxon>Bacilli</taxon>
        <taxon>Bacillales</taxon>
        <taxon>Caryophanaceae</taxon>
        <taxon>Ureibacillus</taxon>
    </lineage>
</organism>
<evidence type="ECO:0008006" key="4">
    <source>
        <dbReference type="Google" id="ProtNLM"/>
    </source>
</evidence>
<dbReference type="Proteomes" id="UP001172743">
    <property type="component" value="Unassembled WGS sequence"/>
</dbReference>
<keyword evidence="1" id="KW-0472">Membrane</keyword>
<protein>
    <recommendedName>
        <fullName evidence="4">YesK-like protein</fullName>
    </recommendedName>
</protein>